<gene>
    <name evidence="1" type="primary">ybgF</name>
    <name evidence="1" type="ORF">JHL16_15495</name>
</gene>
<proteinExistence type="predicted"/>
<sequence>MAMAIGGAPLALAQSDGELADRVSRMEEQMQQLMGQVEQLTFEVRRLQGQRKSGDLGEPVSAQPRKRQLAAQEQGLDSQGVEQIGDTEYTQQPLQTIGDDLPEGQVQRAPGPKILGTIPGSAYQNGTGGDQQGNGYSQNNGGYQTGGNGEFQGQVLVPPGGGTEGQVLVPPAQNGGGGGQVLVPPAQAEGGDGGGNDLMPEKVETVALGTAASADPEVVYERSYESLLRRQFGDAEVGFRGFLEQHRDHSLAGNAQYWLGETYYVQGDYKQAASAFLSGYRDFPKSRKAADSLLKLGLSLNRLGQKEQACAAYMQVGSQFPKAAEAKKRAQSEIKRAGC</sequence>
<evidence type="ECO:0000313" key="2">
    <source>
        <dbReference type="Proteomes" id="UP000616151"/>
    </source>
</evidence>
<reference evidence="1" key="1">
    <citation type="submission" date="2021-01" db="EMBL/GenBank/DDBJ databases">
        <authorList>
            <person name="Sun Q."/>
        </authorList>
    </citation>
    <scope>NUCLEOTIDE SEQUENCE</scope>
    <source>
        <strain evidence="1">YIM B02566</strain>
    </source>
</reference>
<name>A0ACC5R541_9HYPH</name>
<accession>A0ACC5R541</accession>
<comment type="caution">
    <text evidence="1">The sequence shown here is derived from an EMBL/GenBank/DDBJ whole genome shotgun (WGS) entry which is preliminary data.</text>
</comment>
<organism evidence="1 2">
    <name type="scientific">Taklimakanibacter albus</name>
    <dbReference type="NCBI Taxonomy" id="2800327"/>
    <lineage>
        <taxon>Bacteria</taxon>
        <taxon>Pseudomonadati</taxon>
        <taxon>Pseudomonadota</taxon>
        <taxon>Alphaproteobacteria</taxon>
        <taxon>Hyphomicrobiales</taxon>
        <taxon>Aestuariivirgaceae</taxon>
        <taxon>Taklimakanibacter</taxon>
    </lineage>
</organism>
<keyword evidence="2" id="KW-1185">Reference proteome</keyword>
<dbReference type="EMBL" id="JAENHL010000007">
    <property type="protein sequence ID" value="MBK1867762.1"/>
    <property type="molecule type" value="Genomic_DNA"/>
</dbReference>
<protein>
    <submittedName>
        <fullName evidence="1">Tol-pal system protein YbgF</fullName>
    </submittedName>
</protein>
<dbReference type="Proteomes" id="UP000616151">
    <property type="component" value="Unassembled WGS sequence"/>
</dbReference>
<evidence type="ECO:0000313" key="1">
    <source>
        <dbReference type="EMBL" id="MBK1867762.1"/>
    </source>
</evidence>